<name>A0ABV2MRL3_9HYPH</name>
<sequence length="62" mass="6590">MSQANFISISFDEQRSGMFLRDIGRQGRDKFGLTDIAVAVGIQLGDIYAFAAIPLPAGGGLD</sequence>
<gene>
    <name evidence="1" type="ORF">ABID08_006492</name>
</gene>
<dbReference type="Proteomes" id="UP001549077">
    <property type="component" value="Unassembled WGS sequence"/>
</dbReference>
<organism evidence="1 2">
    <name type="scientific">Rhizobium binae</name>
    <dbReference type="NCBI Taxonomy" id="1138190"/>
    <lineage>
        <taxon>Bacteria</taxon>
        <taxon>Pseudomonadati</taxon>
        <taxon>Pseudomonadota</taxon>
        <taxon>Alphaproteobacteria</taxon>
        <taxon>Hyphomicrobiales</taxon>
        <taxon>Rhizobiaceae</taxon>
        <taxon>Rhizobium/Agrobacterium group</taxon>
        <taxon>Rhizobium</taxon>
    </lineage>
</organism>
<reference evidence="1 2" key="1">
    <citation type="submission" date="2024-06" db="EMBL/GenBank/DDBJ databases">
        <title>Genomic Encyclopedia of Type Strains, Phase IV (KMG-IV): sequencing the most valuable type-strain genomes for metagenomic binning, comparative biology and taxonomic classification.</title>
        <authorList>
            <person name="Goeker M."/>
        </authorList>
    </citation>
    <scope>NUCLEOTIDE SEQUENCE [LARGE SCALE GENOMIC DNA]</scope>
    <source>
        <strain evidence="1 2">DSM 29288</strain>
    </source>
</reference>
<protein>
    <submittedName>
        <fullName evidence="1">Uncharacterized protein</fullName>
    </submittedName>
</protein>
<evidence type="ECO:0000313" key="1">
    <source>
        <dbReference type="EMBL" id="MET3759108.1"/>
    </source>
</evidence>
<keyword evidence="2" id="KW-1185">Reference proteome</keyword>
<accession>A0ABV2MRL3</accession>
<comment type="caution">
    <text evidence="1">The sequence shown here is derived from an EMBL/GenBank/DDBJ whole genome shotgun (WGS) entry which is preliminary data.</text>
</comment>
<proteinExistence type="predicted"/>
<dbReference type="EMBL" id="JBEPMY010000045">
    <property type="protein sequence ID" value="MET3759108.1"/>
    <property type="molecule type" value="Genomic_DNA"/>
</dbReference>
<evidence type="ECO:0000313" key="2">
    <source>
        <dbReference type="Proteomes" id="UP001549077"/>
    </source>
</evidence>